<feature type="domain" description="Peptidase S8/S53" evidence="10">
    <location>
        <begin position="137"/>
        <end position="422"/>
    </location>
</feature>
<keyword evidence="7 9" id="KW-0720">Serine protease</keyword>
<comment type="similarity">
    <text evidence="2 9">Belongs to the peptidase S8 family.</text>
</comment>
<accession>A0A426QGD6</accession>
<dbReference type="EMBL" id="QZMU01000001">
    <property type="protein sequence ID" value="RRQ20819.1"/>
    <property type="molecule type" value="Genomic_DNA"/>
</dbReference>
<dbReference type="PANTHER" id="PTHR43806:SF11">
    <property type="entry name" value="CEREVISIN-RELATED"/>
    <property type="match status" value="1"/>
</dbReference>
<comment type="subcellular location">
    <subcellularLocation>
        <location evidence="1">Secreted</location>
    </subcellularLocation>
</comment>
<dbReference type="PROSITE" id="PS51892">
    <property type="entry name" value="SUBTILASE"/>
    <property type="match status" value="1"/>
</dbReference>
<dbReference type="PANTHER" id="PTHR43806">
    <property type="entry name" value="PEPTIDASE S8"/>
    <property type="match status" value="1"/>
</dbReference>
<dbReference type="FunFam" id="3.40.50.200:FF:000022">
    <property type="entry name" value="Extracellular protease"/>
    <property type="match status" value="1"/>
</dbReference>
<evidence type="ECO:0000313" key="12">
    <source>
        <dbReference type="Proteomes" id="UP000287798"/>
    </source>
</evidence>
<dbReference type="PRINTS" id="PR00723">
    <property type="entry name" value="SUBTILISIN"/>
</dbReference>
<evidence type="ECO:0000256" key="2">
    <source>
        <dbReference type="ARBA" id="ARBA00011073"/>
    </source>
</evidence>
<proteinExistence type="inferred from homology"/>
<comment type="caution">
    <text evidence="11">The sequence shown here is derived from an EMBL/GenBank/DDBJ whole genome shotgun (WGS) entry which is preliminary data.</text>
</comment>
<evidence type="ECO:0000259" key="10">
    <source>
        <dbReference type="Pfam" id="PF00082"/>
    </source>
</evidence>
<protein>
    <recommendedName>
        <fullName evidence="10">Peptidase S8/S53 domain-containing protein</fullName>
    </recommendedName>
</protein>
<dbReference type="InterPro" id="IPR000209">
    <property type="entry name" value="Peptidase_S8/S53_dom"/>
</dbReference>
<dbReference type="InterPro" id="IPR050131">
    <property type="entry name" value="Peptidase_S8_subtilisin-like"/>
</dbReference>
<evidence type="ECO:0000256" key="1">
    <source>
        <dbReference type="ARBA" id="ARBA00004613"/>
    </source>
</evidence>
<keyword evidence="12" id="KW-1185">Reference proteome</keyword>
<keyword evidence="6 9" id="KW-0378">Hydrolase</keyword>
<evidence type="ECO:0000256" key="8">
    <source>
        <dbReference type="ARBA" id="ARBA00023145"/>
    </source>
</evidence>
<keyword evidence="5" id="KW-0732">Signal</keyword>
<keyword evidence="4 9" id="KW-0645">Protease</keyword>
<dbReference type="GO" id="GO:0005576">
    <property type="term" value="C:extracellular region"/>
    <property type="evidence" value="ECO:0007669"/>
    <property type="project" value="UniProtKB-SubCell"/>
</dbReference>
<feature type="active site" description="Charge relay system" evidence="9">
    <location>
        <position position="206"/>
    </location>
</feature>
<sequence length="494" mass="51224">MIDVCRRFLLLCLFAGFSLSVMAEEVQTRLLLRLETGVDEAVFLRGLDSRFGPEFNLERRLGHTLILSFAPPLPGSEAEALAARIADLPDVMYAEPPGPRMQPQFVPNDFFYPDQWNLFETYGIDAQNAWDRTRGNSSVVIAQIDTGILDHEDLDNARILPGYDFVSDPAAANDGDGIDPDPTDPGDAVVADECGAGSPADDSSWHGLLVAGVMVATADNTLGVAGVDHRARLLPVRAFGKCGGDFADILTGMSWAAGLPVTGVPDNPNPADVINLSFAGSDPCSPAIQDIIDQIRARGVVLVAAAGNDGMTDMSTVLPANCEGVIAVAATNRVGDRAAYSNHGTRVDISAPGGETGNFGRDAISTTHNDGPVTAGNDIYVSASGTSLAAAQVSAGVALMRALDPDITPDTVASLLINSAQPFPGGSSCTTSLCGAGILDLDAALQLVSQSGSAVADDGGGGGCVLAADRRPDIGLVLLLMAILGIRLVRRSSL</sequence>
<dbReference type="Proteomes" id="UP000287798">
    <property type="component" value="Unassembled WGS sequence"/>
</dbReference>
<dbReference type="Pfam" id="PF00082">
    <property type="entry name" value="Peptidase_S8"/>
    <property type="match status" value="1"/>
</dbReference>
<evidence type="ECO:0000256" key="3">
    <source>
        <dbReference type="ARBA" id="ARBA00022525"/>
    </source>
</evidence>
<dbReference type="InterPro" id="IPR015500">
    <property type="entry name" value="Peptidase_S8_subtilisin-rel"/>
</dbReference>
<dbReference type="Gene3D" id="3.40.50.200">
    <property type="entry name" value="Peptidase S8/S53 domain"/>
    <property type="match status" value="1"/>
</dbReference>
<gene>
    <name evidence="11" type="ORF">D6C00_01725</name>
</gene>
<reference evidence="11 12" key="1">
    <citation type="journal article" date="2010" name="Int. J. Syst. Evol. Microbiol.">
        <title>Thiohalobacter thiocyanaticus gen. nov., sp. nov., a moderately halophilic, sulfur-oxidizing gammaproteobacterium from hypersaline lakes, that utilizes thiocyanate.</title>
        <authorList>
            <person name="Sorokin D.Y."/>
            <person name="Kovaleva O.L."/>
            <person name="Tourova T.P."/>
            <person name="Muyzer G."/>
        </authorList>
    </citation>
    <scope>NUCLEOTIDE SEQUENCE [LARGE SCALE GENOMIC DNA]</scope>
    <source>
        <strain evidence="11 12">Hrh1</strain>
    </source>
</reference>
<evidence type="ECO:0000256" key="5">
    <source>
        <dbReference type="ARBA" id="ARBA00022729"/>
    </source>
</evidence>
<keyword evidence="3" id="KW-0964">Secreted</keyword>
<evidence type="ECO:0000256" key="7">
    <source>
        <dbReference type="ARBA" id="ARBA00022825"/>
    </source>
</evidence>
<feature type="active site" description="Charge relay system" evidence="9">
    <location>
        <position position="387"/>
    </location>
</feature>
<dbReference type="CDD" id="cd07496">
    <property type="entry name" value="Peptidases_S8_13"/>
    <property type="match status" value="1"/>
</dbReference>
<evidence type="ECO:0000256" key="4">
    <source>
        <dbReference type="ARBA" id="ARBA00022670"/>
    </source>
</evidence>
<dbReference type="InterPro" id="IPR036852">
    <property type="entry name" value="Peptidase_S8/S53_dom_sf"/>
</dbReference>
<dbReference type="SUPFAM" id="SSF52743">
    <property type="entry name" value="Subtilisin-like"/>
    <property type="match status" value="1"/>
</dbReference>
<dbReference type="InterPro" id="IPR034176">
    <property type="entry name" value="Peptidases_S8_13"/>
</dbReference>
<name>A0A426QGD6_9GAMM</name>
<organism evidence="11 12">
    <name type="scientific">Thiohalobacter thiocyanaticus</name>
    <dbReference type="NCBI Taxonomy" id="585455"/>
    <lineage>
        <taxon>Bacteria</taxon>
        <taxon>Pseudomonadati</taxon>
        <taxon>Pseudomonadota</taxon>
        <taxon>Gammaproteobacteria</taxon>
        <taxon>Thiohalobacterales</taxon>
        <taxon>Thiohalobacteraceae</taxon>
        <taxon>Thiohalobacter</taxon>
    </lineage>
</organism>
<dbReference type="AlphaFoldDB" id="A0A426QGD6"/>
<dbReference type="GO" id="GO:0006508">
    <property type="term" value="P:proteolysis"/>
    <property type="evidence" value="ECO:0007669"/>
    <property type="project" value="UniProtKB-KW"/>
</dbReference>
<evidence type="ECO:0000256" key="6">
    <source>
        <dbReference type="ARBA" id="ARBA00022801"/>
    </source>
</evidence>
<dbReference type="GO" id="GO:0004252">
    <property type="term" value="F:serine-type endopeptidase activity"/>
    <property type="evidence" value="ECO:0007669"/>
    <property type="project" value="UniProtKB-UniRule"/>
</dbReference>
<feature type="active site" description="Charge relay system" evidence="9">
    <location>
        <position position="145"/>
    </location>
</feature>
<keyword evidence="8" id="KW-0865">Zymogen</keyword>
<evidence type="ECO:0000256" key="9">
    <source>
        <dbReference type="PROSITE-ProRule" id="PRU01240"/>
    </source>
</evidence>
<evidence type="ECO:0000313" key="11">
    <source>
        <dbReference type="EMBL" id="RRQ20819.1"/>
    </source>
</evidence>